<organism evidence="1 2">
    <name type="scientific">Microbulbifer spongiae</name>
    <dbReference type="NCBI Taxonomy" id="2944933"/>
    <lineage>
        <taxon>Bacteria</taxon>
        <taxon>Pseudomonadati</taxon>
        <taxon>Pseudomonadota</taxon>
        <taxon>Gammaproteobacteria</taxon>
        <taxon>Cellvibrionales</taxon>
        <taxon>Microbulbiferaceae</taxon>
        <taxon>Microbulbifer</taxon>
    </lineage>
</organism>
<reference evidence="1 2" key="1">
    <citation type="submission" date="2022-05" db="EMBL/GenBank/DDBJ databases">
        <title>Microbulbifer sp. nov., isolated from sponge.</title>
        <authorList>
            <person name="Gao L."/>
        </authorList>
    </citation>
    <scope>NUCLEOTIDE SEQUENCE [LARGE SCALE GENOMIC DNA]</scope>
    <source>
        <strain evidence="1 2">MI-G</strain>
    </source>
</reference>
<dbReference type="Gene3D" id="1.10.10.10">
    <property type="entry name" value="Winged helix-like DNA-binding domain superfamily/Winged helix DNA-binding domain"/>
    <property type="match status" value="1"/>
</dbReference>
<dbReference type="InterPro" id="IPR007367">
    <property type="entry name" value="DUF433"/>
</dbReference>
<dbReference type="Pfam" id="PF04255">
    <property type="entry name" value="DUF433"/>
    <property type="match status" value="1"/>
</dbReference>
<keyword evidence="2" id="KW-1185">Reference proteome</keyword>
<dbReference type="RefSeq" id="WP_301417060.1">
    <property type="nucleotide sequence ID" value="NZ_CP098023.1"/>
</dbReference>
<dbReference type="PANTHER" id="PTHR34849">
    <property type="entry name" value="SSL5025 PROTEIN"/>
    <property type="match status" value="1"/>
</dbReference>
<dbReference type="InterPro" id="IPR009057">
    <property type="entry name" value="Homeodomain-like_sf"/>
</dbReference>
<dbReference type="InterPro" id="IPR036388">
    <property type="entry name" value="WH-like_DNA-bd_sf"/>
</dbReference>
<proteinExistence type="predicted"/>
<gene>
    <name evidence="1" type="ORF">M8T91_04040</name>
</gene>
<evidence type="ECO:0000313" key="2">
    <source>
        <dbReference type="Proteomes" id="UP001321520"/>
    </source>
</evidence>
<sequence length="74" mass="8048">MPDNSQIWIECKSDVMVGKPCVKGTRITVESILQMLSAGMTYTEIINDYPSLDETKIRAAIGYAATHLSKGNAA</sequence>
<dbReference type="SUPFAM" id="SSF46689">
    <property type="entry name" value="Homeodomain-like"/>
    <property type="match status" value="1"/>
</dbReference>
<evidence type="ECO:0000313" key="1">
    <source>
        <dbReference type="EMBL" id="WKD50606.1"/>
    </source>
</evidence>
<dbReference type="PANTHER" id="PTHR34849:SF3">
    <property type="entry name" value="SSR2962 PROTEIN"/>
    <property type="match status" value="1"/>
</dbReference>
<dbReference type="EMBL" id="CP098023">
    <property type="protein sequence ID" value="WKD50606.1"/>
    <property type="molecule type" value="Genomic_DNA"/>
</dbReference>
<protein>
    <submittedName>
        <fullName evidence="1">DUF433 domain-containing protein</fullName>
    </submittedName>
</protein>
<dbReference type="Proteomes" id="UP001321520">
    <property type="component" value="Chromosome"/>
</dbReference>
<accession>A0ABY9EE02</accession>
<name>A0ABY9EE02_9GAMM</name>